<evidence type="ECO:0000313" key="2">
    <source>
        <dbReference type="EMBL" id="PGH07740.1"/>
    </source>
</evidence>
<evidence type="ECO:0000313" key="3">
    <source>
        <dbReference type="Proteomes" id="UP000224634"/>
    </source>
</evidence>
<dbReference type="Proteomes" id="UP000224634">
    <property type="component" value="Unassembled WGS sequence"/>
</dbReference>
<dbReference type="EMBL" id="PDNA01000165">
    <property type="protein sequence ID" value="PGH07740.1"/>
    <property type="molecule type" value="Genomic_DNA"/>
</dbReference>
<reference evidence="2 3" key="1">
    <citation type="submission" date="2017-10" db="EMBL/GenBank/DDBJ databases">
        <title>Comparative genomics in systemic dimorphic fungi from Ajellomycetaceae.</title>
        <authorList>
            <person name="Munoz J.F."/>
            <person name="Mcewen J.G."/>
            <person name="Clay O.K."/>
            <person name="Cuomo C.A."/>
        </authorList>
    </citation>
    <scope>NUCLEOTIDE SEQUENCE [LARGE SCALE GENOMIC DNA]</scope>
    <source>
        <strain evidence="2 3">UAMH7299</strain>
    </source>
</reference>
<feature type="compositionally biased region" description="Basic and acidic residues" evidence="1">
    <location>
        <begin position="85"/>
        <end position="96"/>
    </location>
</feature>
<keyword evidence="3" id="KW-1185">Reference proteome</keyword>
<feature type="region of interest" description="Disordered" evidence="1">
    <location>
        <begin position="63"/>
        <end position="96"/>
    </location>
</feature>
<protein>
    <submittedName>
        <fullName evidence="2">Uncharacterized protein</fullName>
    </submittedName>
</protein>
<evidence type="ECO:0000256" key="1">
    <source>
        <dbReference type="SAM" id="MobiDB-lite"/>
    </source>
</evidence>
<dbReference type="AlphaFoldDB" id="A0A2B7XFM5"/>
<organism evidence="2 3">
    <name type="scientific">Polytolypa hystricis (strain UAMH7299)</name>
    <dbReference type="NCBI Taxonomy" id="1447883"/>
    <lineage>
        <taxon>Eukaryota</taxon>
        <taxon>Fungi</taxon>
        <taxon>Dikarya</taxon>
        <taxon>Ascomycota</taxon>
        <taxon>Pezizomycotina</taxon>
        <taxon>Eurotiomycetes</taxon>
        <taxon>Eurotiomycetidae</taxon>
        <taxon>Onygenales</taxon>
        <taxon>Onygenales incertae sedis</taxon>
        <taxon>Polytolypa</taxon>
    </lineage>
</organism>
<name>A0A2B7XFM5_POLH7</name>
<gene>
    <name evidence="2" type="ORF">AJ80_07945</name>
</gene>
<feature type="compositionally biased region" description="Basic residues" evidence="1">
    <location>
        <begin position="63"/>
        <end position="72"/>
    </location>
</feature>
<comment type="caution">
    <text evidence="2">The sequence shown here is derived from an EMBL/GenBank/DDBJ whole genome shotgun (WGS) entry which is preliminary data.</text>
</comment>
<proteinExistence type="predicted"/>
<sequence>MCAADVGLRFTCGHREPKAWLVPCETTNCQSFAVQKWEDADHCCHFCYVSLSAALEIEDGSNLRKKKTRKKTKDKEEEDDEEEEKEGKGTGRLCGE</sequence>
<accession>A0A2B7XFM5</accession>